<reference evidence="1 2" key="1">
    <citation type="journal article" date="2007" name="Int. J. Syst. Evol. Microbiol.">
        <title>Marixanthomonas ophiurae gen. nov., sp. nov., a marine bacterium of the family Flavobacteriaceae isolated from a deep-sea brittle star.</title>
        <authorList>
            <person name="Romanenko L.A."/>
            <person name="Uchino M."/>
            <person name="Frolova G.M."/>
            <person name="Mikhailov V.V."/>
        </authorList>
    </citation>
    <scope>NUCLEOTIDE SEQUENCE [LARGE SCALE GENOMIC DNA]</scope>
    <source>
        <strain evidence="1 2">KMM 3046</strain>
    </source>
</reference>
<sequence length="178" mass="21250">MKKYIGIFLLLCLLLPSAGTYIWLTFHKKSLKKEVKWKLIAGIDKEELVLLKFSKAEIDKKVRWEHAKEFEYKGQMYDIVETNITKDSIAYWCWWDYEETKLNKDLNKIFLGVLKADTETDEKHKKLTSFYRTLFIQTKPIWQFYAADTDTLKEKIIYSTIYYQSISFPPPETPPRVI</sequence>
<evidence type="ECO:0000313" key="2">
    <source>
        <dbReference type="Proteomes" id="UP000261082"/>
    </source>
</evidence>
<keyword evidence="2" id="KW-1185">Reference proteome</keyword>
<dbReference type="EMBL" id="QVID01000001">
    <property type="protein sequence ID" value="RFN59716.1"/>
    <property type="molecule type" value="Genomic_DNA"/>
</dbReference>
<comment type="caution">
    <text evidence="1">The sequence shown here is derived from an EMBL/GenBank/DDBJ whole genome shotgun (WGS) entry which is preliminary data.</text>
</comment>
<dbReference type="AlphaFoldDB" id="A0A3E1QC87"/>
<accession>A0A3E1QC87</accession>
<proteinExistence type="predicted"/>
<dbReference type="Proteomes" id="UP000261082">
    <property type="component" value="Unassembled WGS sequence"/>
</dbReference>
<organism evidence="1 2">
    <name type="scientific">Marixanthomonas ophiurae</name>
    <dbReference type="NCBI Taxonomy" id="387659"/>
    <lineage>
        <taxon>Bacteria</taxon>
        <taxon>Pseudomonadati</taxon>
        <taxon>Bacteroidota</taxon>
        <taxon>Flavobacteriia</taxon>
        <taxon>Flavobacteriales</taxon>
        <taxon>Flavobacteriaceae</taxon>
        <taxon>Marixanthomonas</taxon>
    </lineage>
</organism>
<protein>
    <submittedName>
        <fullName evidence="1">Uncharacterized protein</fullName>
    </submittedName>
</protein>
<name>A0A3E1QC87_9FLAO</name>
<gene>
    <name evidence="1" type="ORF">DZ858_06595</name>
</gene>
<dbReference type="OrthoDB" id="680635at2"/>
<evidence type="ECO:0000313" key="1">
    <source>
        <dbReference type="EMBL" id="RFN59716.1"/>
    </source>
</evidence>
<dbReference type="RefSeq" id="WP_117158777.1">
    <property type="nucleotide sequence ID" value="NZ_QVID01000001.1"/>
</dbReference>